<name>A0A0F9AY16_9ZZZZ</name>
<evidence type="ECO:0000313" key="1">
    <source>
        <dbReference type="EMBL" id="KKK83274.1"/>
    </source>
</evidence>
<dbReference type="AlphaFoldDB" id="A0A0F9AY16"/>
<sequence>MAEIRQYVLVDRADTEQDAEYDTYIEARDAAVRLNGDFAVICRTYTYDDSELVWTPDGSDTWPPAKGE</sequence>
<protein>
    <submittedName>
        <fullName evidence="1">Uncharacterized protein</fullName>
    </submittedName>
</protein>
<proteinExistence type="predicted"/>
<reference evidence="1" key="1">
    <citation type="journal article" date="2015" name="Nature">
        <title>Complex archaea that bridge the gap between prokaryotes and eukaryotes.</title>
        <authorList>
            <person name="Spang A."/>
            <person name="Saw J.H."/>
            <person name="Jorgensen S.L."/>
            <person name="Zaremba-Niedzwiedzka K."/>
            <person name="Martijn J."/>
            <person name="Lind A.E."/>
            <person name="van Eijk R."/>
            <person name="Schleper C."/>
            <person name="Guy L."/>
            <person name="Ettema T.J."/>
        </authorList>
    </citation>
    <scope>NUCLEOTIDE SEQUENCE</scope>
</reference>
<organism evidence="1">
    <name type="scientific">marine sediment metagenome</name>
    <dbReference type="NCBI Taxonomy" id="412755"/>
    <lineage>
        <taxon>unclassified sequences</taxon>
        <taxon>metagenomes</taxon>
        <taxon>ecological metagenomes</taxon>
    </lineage>
</organism>
<comment type="caution">
    <text evidence="1">The sequence shown here is derived from an EMBL/GenBank/DDBJ whole genome shotgun (WGS) entry which is preliminary data.</text>
</comment>
<dbReference type="EMBL" id="LAZR01052300">
    <property type="protein sequence ID" value="KKK83274.1"/>
    <property type="molecule type" value="Genomic_DNA"/>
</dbReference>
<accession>A0A0F9AY16</accession>
<gene>
    <name evidence="1" type="ORF">LCGC14_2795040</name>
</gene>